<evidence type="ECO:0000256" key="5">
    <source>
        <dbReference type="ARBA" id="ARBA00022777"/>
    </source>
</evidence>
<evidence type="ECO:0000259" key="7">
    <source>
        <dbReference type="PROSITE" id="PS50052"/>
    </source>
</evidence>
<dbReference type="Gene3D" id="3.40.50.300">
    <property type="entry name" value="P-loop containing nucleotide triphosphate hydrolases"/>
    <property type="match status" value="1"/>
</dbReference>
<keyword evidence="6" id="KW-0067">ATP-binding</keyword>
<dbReference type="InterPro" id="IPR008144">
    <property type="entry name" value="Guanylate_kin-like_dom"/>
</dbReference>
<organism evidence="8 9">
    <name type="scientific">Glossina morsitans morsitans</name>
    <name type="common">Savannah tsetse fly</name>
    <dbReference type="NCBI Taxonomy" id="37546"/>
    <lineage>
        <taxon>Eukaryota</taxon>
        <taxon>Metazoa</taxon>
        <taxon>Ecdysozoa</taxon>
        <taxon>Arthropoda</taxon>
        <taxon>Hexapoda</taxon>
        <taxon>Insecta</taxon>
        <taxon>Pterygota</taxon>
        <taxon>Neoptera</taxon>
        <taxon>Endopterygota</taxon>
        <taxon>Diptera</taxon>
        <taxon>Brachycera</taxon>
        <taxon>Muscomorpha</taxon>
        <taxon>Hippoboscoidea</taxon>
        <taxon>Glossinidae</taxon>
        <taxon>Glossina</taxon>
    </lineage>
</organism>
<reference evidence="8" key="1">
    <citation type="submission" date="2020-05" db="UniProtKB">
        <authorList>
            <consortium name="EnsemblMetazoa"/>
        </authorList>
    </citation>
    <scope>IDENTIFICATION</scope>
    <source>
        <strain evidence="8">Yale</strain>
    </source>
</reference>
<dbReference type="GO" id="GO:0005829">
    <property type="term" value="C:cytosol"/>
    <property type="evidence" value="ECO:0007669"/>
    <property type="project" value="TreeGrafter"/>
</dbReference>
<dbReference type="EC" id="2.7.4.8" evidence="2"/>
<dbReference type="PROSITE" id="PS50052">
    <property type="entry name" value="GUANYLATE_KINASE_2"/>
    <property type="match status" value="1"/>
</dbReference>
<dbReference type="HAMAP" id="MF_00328">
    <property type="entry name" value="Guanylate_kinase"/>
    <property type="match status" value="1"/>
</dbReference>
<dbReference type="GO" id="GO:0005524">
    <property type="term" value="F:ATP binding"/>
    <property type="evidence" value="ECO:0007669"/>
    <property type="project" value="UniProtKB-KW"/>
</dbReference>
<dbReference type="PhylomeDB" id="A0A1B0FJ67"/>
<evidence type="ECO:0000313" key="8">
    <source>
        <dbReference type="EnsemblMetazoa" id="GMOY003866-PA"/>
    </source>
</evidence>
<evidence type="ECO:0000256" key="3">
    <source>
        <dbReference type="ARBA" id="ARBA00022679"/>
    </source>
</evidence>
<evidence type="ECO:0000256" key="4">
    <source>
        <dbReference type="ARBA" id="ARBA00022741"/>
    </source>
</evidence>
<dbReference type="Proteomes" id="UP000092444">
    <property type="component" value="Unassembled WGS sequence"/>
</dbReference>
<dbReference type="Pfam" id="PF00625">
    <property type="entry name" value="Guanylate_kin"/>
    <property type="match status" value="2"/>
</dbReference>
<evidence type="ECO:0000313" key="9">
    <source>
        <dbReference type="Proteomes" id="UP000092444"/>
    </source>
</evidence>
<protein>
    <recommendedName>
        <fullName evidence="2">guanylate kinase</fullName>
        <ecNumber evidence="2">2.7.4.8</ecNumber>
    </recommendedName>
</protein>
<sequence>MTIKNEGVLLVLSSPSGGGKTTISAKLLEKSTNLVRSVSMTTRKPRSGEINGKDYFFGEINGKDYFFVTEENFHELCEAGQMLEYAKVFENFYGIPRDFIEQNLSSGISVLQSIDWQGAFHLLKLMTKEVVSVFILPPSMEELRLRLQKRNSDDASEIECRLAAAQKEISKRDKYDYVIINDDIDKSVEEISSILYKERLKKSEEKLSLEGG</sequence>
<dbReference type="NCBIfam" id="TIGR03263">
    <property type="entry name" value="guanyl_kin"/>
    <property type="match status" value="1"/>
</dbReference>
<dbReference type="CDD" id="cd00071">
    <property type="entry name" value="GMPK"/>
    <property type="match status" value="1"/>
</dbReference>
<dbReference type="AlphaFoldDB" id="A0A1B0FJ67"/>
<keyword evidence="5" id="KW-0418">Kinase</keyword>
<dbReference type="PANTHER" id="PTHR23117">
    <property type="entry name" value="GUANYLATE KINASE-RELATED"/>
    <property type="match status" value="1"/>
</dbReference>
<dbReference type="Gene3D" id="3.30.63.10">
    <property type="entry name" value="Guanylate Kinase phosphate binding domain"/>
    <property type="match status" value="2"/>
</dbReference>
<keyword evidence="3" id="KW-0808">Transferase</keyword>
<dbReference type="InterPro" id="IPR017665">
    <property type="entry name" value="Guanylate_kinase"/>
</dbReference>
<comment type="similarity">
    <text evidence="1">Belongs to the guanylate kinase family.</text>
</comment>
<dbReference type="PANTHER" id="PTHR23117:SF13">
    <property type="entry name" value="GUANYLATE KINASE"/>
    <property type="match status" value="1"/>
</dbReference>
<keyword evidence="9" id="KW-1185">Reference proteome</keyword>
<dbReference type="EMBL" id="CCAG010020475">
    <property type="status" value="NOT_ANNOTATED_CDS"/>
    <property type="molecule type" value="Genomic_DNA"/>
</dbReference>
<dbReference type="SUPFAM" id="SSF52540">
    <property type="entry name" value="P-loop containing nucleoside triphosphate hydrolases"/>
    <property type="match status" value="1"/>
</dbReference>
<dbReference type="STRING" id="37546.A0A1B0FJ67"/>
<evidence type="ECO:0000256" key="2">
    <source>
        <dbReference type="ARBA" id="ARBA00012961"/>
    </source>
</evidence>
<dbReference type="InterPro" id="IPR027417">
    <property type="entry name" value="P-loop_NTPase"/>
</dbReference>
<dbReference type="VEuPathDB" id="VectorBase:GMOY003866"/>
<dbReference type="InterPro" id="IPR008145">
    <property type="entry name" value="GK/Ca_channel_bsu"/>
</dbReference>
<keyword evidence="4" id="KW-0547">Nucleotide-binding</keyword>
<dbReference type="EnsemblMetazoa" id="GMOY003866-RA">
    <property type="protein sequence ID" value="GMOY003866-PA"/>
    <property type="gene ID" value="GMOY003866"/>
</dbReference>
<accession>A0A1B0FJ67</accession>
<evidence type="ECO:0000256" key="1">
    <source>
        <dbReference type="ARBA" id="ARBA00005790"/>
    </source>
</evidence>
<dbReference type="GO" id="GO:0004385">
    <property type="term" value="F:GMP kinase activity"/>
    <property type="evidence" value="ECO:0007669"/>
    <property type="project" value="UniProtKB-EC"/>
</dbReference>
<dbReference type="SMART" id="SM00072">
    <property type="entry name" value="GuKc"/>
    <property type="match status" value="1"/>
</dbReference>
<proteinExistence type="inferred from homology"/>
<feature type="domain" description="Guanylate kinase-like" evidence="7">
    <location>
        <begin position="7"/>
        <end position="196"/>
    </location>
</feature>
<evidence type="ECO:0000256" key="6">
    <source>
        <dbReference type="ARBA" id="ARBA00022840"/>
    </source>
</evidence>
<name>A0A1B0FJ67_GLOMM</name>